<dbReference type="OrthoDB" id="5740990at2"/>
<evidence type="ECO:0000313" key="2">
    <source>
        <dbReference type="Proteomes" id="UP000197290"/>
    </source>
</evidence>
<keyword evidence="2" id="KW-1185">Reference proteome</keyword>
<dbReference type="Pfam" id="PF20099">
    <property type="entry name" value="DUF6489"/>
    <property type="match status" value="1"/>
</dbReference>
<gene>
    <name evidence="1" type="ORF">SPDO_20590</name>
</gene>
<dbReference type="Proteomes" id="UP000197290">
    <property type="component" value="Unassembled WGS sequence"/>
</dbReference>
<dbReference type="RefSeq" id="WP_088367361.1">
    <property type="nucleotide sequence ID" value="NZ_NBBI01000003.1"/>
</dbReference>
<dbReference type="EMBL" id="NBBI01000003">
    <property type="protein sequence ID" value="OWK30374.1"/>
    <property type="molecule type" value="Genomic_DNA"/>
</dbReference>
<accession>A0A245ZKX1</accession>
<dbReference type="InterPro" id="IPR045502">
    <property type="entry name" value="DUF6489"/>
</dbReference>
<evidence type="ECO:0000313" key="1">
    <source>
        <dbReference type="EMBL" id="OWK30374.1"/>
    </source>
</evidence>
<dbReference type="AlphaFoldDB" id="A0A245ZKX1"/>
<reference evidence="1 2" key="1">
    <citation type="submission" date="2017-03" db="EMBL/GenBank/DDBJ databases">
        <title>Genome sequence of Sphingomonas dokdonensis DSM 21029.</title>
        <authorList>
            <person name="Poehlein A."/>
            <person name="Wuebbeler J.H."/>
            <person name="Steinbuechel A."/>
            <person name="Daniel R."/>
        </authorList>
    </citation>
    <scope>NUCLEOTIDE SEQUENCE [LARGE SCALE GENOMIC DNA]</scope>
    <source>
        <strain evidence="1 2">DSM 21029</strain>
    </source>
</reference>
<comment type="caution">
    <text evidence="1">The sequence shown here is derived from an EMBL/GenBank/DDBJ whole genome shotgun (WGS) entry which is preliminary data.</text>
</comment>
<protein>
    <submittedName>
        <fullName evidence="1">Uncharacterized protein</fullName>
    </submittedName>
</protein>
<organism evidence="1 2">
    <name type="scientific">Sphingomonas dokdonensis</name>
    <dbReference type="NCBI Taxonomy" id="344880"/>
    <lineage>
        <taxon>Bacteria</taxon>
        <taxon>Pseudomonadati</taxon>
        <taxon>Pseudomonadota</taxon>
        <taxon>Alphaproteobacteria</taxon>
        <taxon>Sphingomonadales</taxon>
        <taxon>Sphingomonadaceae</taxon>
        <taxon>Sphingomonas</taxon>
    </lineage>
</organism>
<proteinExistence type="predicted"/>
<name>A0A245ZKX1_9SPHN</name>
<sequence>MKISIEIDCSPEEARRFMGLPDLSPLQDHYVSQLQKAMEQSTISPDTLQSMVKNWAPMGEASTAMWRQMFDQATKPGS</sequence>